<reference evidence="3 4" key="1">
    <citation type="submission" date="2019-03" db="EMBL/GenBank/DDBJ databases">
        <title>Dyadobacter AR-3-6 sp. nov., isolated from arctic soil.</title>
        <authorList>
            <person name="Chaudhary D.K."/>
        </authorList>
    </citation>
    <scope>NUCLEOTIDE SEQUENCE [LARGE SCALE GENOMIC DNA]</scope>
    <source>
        <strain evidence="3 4">AR-3-6</strain>
    </source>
</reference>
<comment type="caution">
    <text evidence="3">The sequence shown here is derived from an EMBL/GenBank/DDBJ whole genome shotgun (WGS) entry which is preliminary data.</text>
</comment>
<dbReference type="EMBL" id="SMFL01000005">
    <property type="protein sequence ID" value="TDE14793.1"/>
    <property type="molecule type" value="Genomic_DNA"/>
</dbReference>
<dbReference type="RefSeq" id="WP_131959377.1">
    <property type="nucleotide sequence ID" value="NZ_SMFL01000005.1"/>
</dbReference>
<evidence type="ECO:0000313" key="4">
    <source>
        <dbReference type="Proteomes" id="UP000294850"/>
    </source>
</evidence>
<dbReference type="PANTHER" id="PTHR34512">
    <property type="entry name" value="CELL SURFACE PROTEIN"/>
    <property type="match status" value="1"/>
</dbReference>
<protein>
    <recommendedName>
        <fullName evidence="2">Pyrrolo-quinoline quinone repeat domain-containing protein</fullName>
    </recommendedName>
</protein>
<gene>
    <name evidence="3" type="ORF">E0F88_16535</name>
</gene>
<evidence type="ECO:0000259" key="2">
    <source>
        <dbReference type="Pfam" id="PF13360"/>
    </source>
</evidence>
<proteinExistence type="predicted"/>
<sequence length="540" mass="61507">MKKRLILFLLLSSVVSAFSQSRVQPLFNNLEIGTDFRTNTLLTGRELSFGMPVYRIHRLADESSFAVMLRKKNPNKAMWTFKGEVMVFDAASGQTKWQKKFKYAQSQLMMTGNVILQQRGNKLERLNPETGLPLWTSKGVAFKIFPELNRALCYNLQEGGYKIMQGIDLENGKPVWNRNVPGIYGWENLEMLDHETALIKSSGLHLVKITDGYGWDIDRVSYAEKVDMKQVGLAVLTGVAMGAASGALGGAAYYGYAGPYGGGGYTNIFLDISSNPVFEKDMVFFAAKNRISSHSMDGKTIWSTELNDKQTSKSHLFKEGNVLYLINNGYAMKLGRPARFGTPFIAAFDATTGHQLFIKVWDERKNYFTDYMVQGNELYLLYRDKLEIHEFSPDGLTRKSMIDMQDGVEMHSFVTDEWFSKKDSVCSQLSLDREHYYILSEAGDVLKFNNDFEHLGKVNENTIYRKYFENIDFRFLGNARETFIVSKTDNLPVAHCEVPVSASRFGKRFYYRKPNFNIVEFDLSPFMSSVGNSFGNQQER</sequence>
<dbReference type="OrthoDB" id="9816081at2"/>
<dbReference type="PANTHER" id="PTHR34512:SF30">
    <property type="entry name" value="OUTER MEMBRANE PROTEIN ASSEMBLY FACTOR BAMB"/>
    <property type="match status" value="1"/>
</dbReference>
<feature type="domain" description="Pyrrolo-quinoline quinone repeat" evidence="2">
    <location>
        <begin position="82"/>
        <end position="179"/>
    </location>
</feature>
<dbReference type="Pfam" id="PF13360">
    <property type="entry name" value="PQQ_2"/>
    <property type="match status" value="1"/>
</dbReference>
<dbReference type="InterPro" id="IPR015943">
    <property type="entry name" value="WD40/YVTN_repeat-like_dom_sf"/>
</dbReference>
<dbReference type="InterPro" id="IPR011047">
    <property type="entry name" value="Quinoprotein_ADH-like_sf"/>
</dbReference>
<evidence type="ECO:0000256" key="1">
    <source>
        <dbReference type="SAM" id="SignalP"/>
    </source>
</evidence>
<dbReference type="Proteomes" id="UP000294850">
    <property type="component" value="Unassembled WGS sequence"/>
</dbReference>
<keyword evidence="1" id="KW-0732">Signal</keyword>
<dbReference type="InterPro" id="IPR002372">
    <property type="entry name" value="PQQ_rpt_dom"/>
</dbReference>
<dbReference type="SUPFAM" id="SSF50998">
    <property type="entry name" value="Quinoprotein alcohol dehydrogenase-like"/>
    <property type="match status" value="1"/>
</dbReference>
<accession>A0A4R5DUX9</accession>
<evidence type="ECO:0000313" key="3">
    <source>
        <dbReference type="EMBL" id="TDE14793.1"/>
    </source>
</evidence>
<feature type="chain" id="PRO_5020594798" description="Pyrrolo-quinoline quinone repeat domain-containing protein" evidence="1">
    <location>
        <begin position="20"/>
        <end position="540"/>
    </location>
</feature>
<feature type="signal peptide" evidence="1">
    <location>
        <begin position="1"/>
        <end position="19"/>
    </location>
</feature>
<name>A0A4R5DUX9_9BACT</name>
<keyword evidence="4" id="KW-1185">Reference proteome</keyword>
<organism evidence="3 4">
    <name type="scientific">Dyadobacter psychrotolerans</name>
    <dbReference type="NCBI Taxonomy" id="2541721"/>
    <lineage>
        <taxon>Bacteria</taxon>
        <taxon>Pseudomonadati</taxon>
        <taxon>Bacteroidota</taxon>
        <taxon>Cytophagia</taxon>
        <taxon>Cytophagales</taxon>
        <taxon>Spirosomataceae</taxon>
        <taxon>Dyadobacter</taxon>
    </lineage>
</organism>
<dbReference type="Gene3D" id="2.40.10.480">
    <property type="match status" value="1"/>
</dbReference>
<dbReference type="AlphaFoldDB" id="A0A4R5DUX9"/>
<dbReference type="Gene3D" id="2.130.10.10">
    <property type="entry name" value="YVTN repeat-like/Quinoprotein amine dehydrogenase"/>
    <property type="match status" value="1"/>
</dbReference>